<dbReference type="KEGG" id="lfv:LF543_04770"/>
<dbReference type="SMART" id="SM00530">
    <property type="entry name" value="HTH_XRE"/>
    <property type="match status" value="1"/>
</dbReference>
<dbReference type="SUPFAM" id="SSF47413">
    <property type="entry name" value="lambda repressor-like DNA-binding domains"/>
    <property type="match status" value="1"/>
</dbReference>
<dbReference type="InterPro" id="IPR011990">
    <property type="entry name" value="TPR-like_helical_dom_sf"/>
</dbReference>
<dbReference type="InterPro" id="IPR010982">
    <property type="entry name" value="Lambda_DNA-bd_dom_sf"/>
</dbReference>
<proteinExistence type="predicted"/>
<dbReference type="GO" id="GO:0003677">
    <property type="term" value="F:DNA binding"/>
    <property type="evidence" value="ECO:0007669"/>
    <property type="project" value="InterPro"/>
</dbReference>
<dbReference type="Gene3D" id="1.25.40.10">
    <property type="entry name" value="Tetratricopeptide repeat domain"/>
    <property type="match status" value="1"/>
</dbReference>
<organism evidence="2 3">
    <name type="scientific">Fructilactobacillus fructivorans</name>
    <dbReference type="NCBI Taxonomy" id="1614"/>
    <lineage>
        <taxon>Bacteria</taxon>
        <taxon>Bacillati</taxon>
        <taxon>Bacillota</taxon>
        <taxon>Bacilli</taxon>
        <taxon>Lactobacillales</taxon>
        <taxon>Lactobacillaceae</taxon>
        <taxon>Fructilactobacillus</taxon>
    </lineage>
</organism>
<dbReference type="Pfam" id="PF01381">
    <property type="entry name" value="HTH_3"/>
    <property type="match status" value="1"/>
</dbReference>
<dbReference type="CDD" id="cd00093">
    <property type="entry name" value="HTH_XRE"/>
    <property type="match status" value="1"/>
</dbReference>
<dbReference type="EMBL" id="CP045562">
    <property type="protein sequence ID" value="QFX92896.1"/>
    <property type="molecule type" value="Genomic_DNA"/>
</dbReference>
<feature type="domain" description="HTH cro/C1-type" evidence="1">
    <location>
        <begin position="21"/>
        <end position="51"/>
    </location>
</feature>
<evidence type="ECO:0000313" key="2">
    <source>
        <dbReference type="EMBL" id="QFX92896.1"/>
    </source>
</evidence>
<dbReference type="InterPro" id="IPR001387">
    <property type="entry name" value="Cro/C1-type_HTH"/>
</dbReference>
<dbReference type="Proteomes" id="UP000327194">
    <property type="component" value="Chromosome"/>
</dbReference>
<protein>
    <submittedName>
        <fullName evidence="2">Helix-turn-helix domain-containing protein</fullName>
    </submittedName>
</protein>
<name>A0AAE6TWH1_9LACO</name>
<reference evidence="2 3" key="1">
    <citation type="submission" date="2019-10" db="EMBL/GenBank/DDBJ databases">
        <title>Genome sequencing of Lactobacillus fructivorans.</title>
        <authorList>
            <person name="Kim K."/>
        </authorList>
    </citation>
    <scope>NUCLEOTIDE SEQUENCE [LARGE SCALE GENOMIC DNA]</scope>
    <source>
        <strain evidence="2 3">LF543</strain>
    </source>
</reference>
<evidence type="ECO:0000313" key="3">
    <source>
        <dbReference type="Proteomes" id="UP000327194"/>
    </source>
</evidence>
<sequence>MTGLEVIMPSKALLKKIGIRIRKRRLDLHMTQAELAKGLCTQSTISALENDGCFNQWSIIPKIVSRLGMNLDEMCVSNNYCYAKELLKQIECKLLHYHFEKANTIIKTIKVENIDSKEIKGRYYCERGFAELFCGVSLDEVTLCFHTMIDTYAVKANVVCTAWSYLGMSISYRRLGCQKLAHKYLDDALMRMHYLLHQKQTNLNERYIIIKLGLAIVTFAFISNNYQLVINESNRMIAYLKRKYSFYCLKSFYSLKYLSYKQEKLCSKAKAIQNKINLLNGVRDSGRIDKLLKIAKQKSIR</sequence>
<evidence type="ECO:0000259" key="1">
    <source>
        <dbReference type="PROSITE" id="PS50943"/>
    </source>
</evidence>
<accession>A0AAE6TWH1</accession>
<gene>
    <name evidence="2" type="ORF">LF543_04770</name>
</gene>
<dbReference type="PROSITE" id="PS50943">
    <property type="entry name" value="HTH_CROC1"/>
    <property type="match status" value="1"/>
</dbReference>
<dbReference type="AlphaFoldDB" id="A0AAE6TWH1"/>